<dbReference type="EMBL" id="JAGRRH010000013">
    <property type="protein sequence ID" value="KAG7360399.1"/>
    <property type="molecule type" value="Genomic_DNA"/>
</dbReference>
<dbReference type="PANTHER" id="PTHR46242:SF1">
    <property type="entry name" value="ZINC FINGER CCHC DOMAIN-CONTAINING PROTEIN 9"/>
    <property type="match status" value="1"/>
</dbReference>
<feature type="region of interest" description="Disordered" evidence="6">
    <location>
        <begin position="172"/>
        <end position="226"/>
    </location>
</feature>
<feature type="domain" description="CCHC-type" evidence="7">
    <location>
        <begin position="51"/>
        <end position="65"/>
    </location>
</feature>
<feature type="domain" description="CCHC-type" evidence="7">
    <location>
        <begin position="131"/>
        <end position="146"/>
    </location>
</feature>
<feature type="compositionally biased region" description="Basic residues" evidence="6">
    <location>
        <begin position="217"/>
        <end position="226"/>
    </location>
</feature>
<reference evidence="8" key="1">
    <citation type="journal article" date="2021" name="Sci. Rep.">
        <title>Diploid genomic architecture of Nitzschia inconspicua, an elite biomass production diatom.</title>
        <authorList>
            <person name="Oliver A."/>
            <person name="Podell S."/>
            <person name="Pinowska A."/>
            <person name="Traller J.C."/>
            <person name="Smith S.R."/>
            <person name="McClure R."/>
            <person name="Beliaev A."/>
            <person name="Bohutskyi P."/>
            <person name="Hill E.A."/>
            <person name="Rabines A."/>
            <person name="Zheng H."/>
            <person name="Allen L.Z."/>
            <person name="Kuo A."/>
            <person name="Grigoriev I.V."/>
            <person name="Allen A.E."/>
            <person name="Hazlebeck D."/>
            <person name="Allen E.E."/>
        </authorList>
    </citation>
    <scope>NUCLEOTIDE SEQUENCE</scope>
    <source>
        <strain evidence="8">Hildebrandi</strain>
    </source>
</reference>
<feature type="compositionally biased region" description="Basic and acidic residues" evidence="6">
    <location>
        <begin position="1"/>
        <end position="25"/>
    </location>
</feature>
<feature type="compositionally biased region" description="Basic and acidic residues" evidence="6">
    <location>
        <begin position="180"/>
        <end position="189"/>
    </location>
</feature>
<dbReference type="InterPro" id="IPR001878">
    <property type="entry name" value="Znf_CCHC"/>
</dbReference>
<dbReference type="AlphaFoldDB" id="A0A9K3LEU4"/>
<evidence type="ECO:0000256" key="6">
    <source>
        <dbReference type="SAM" id="MobiDB-lite"/>
    </source>
</evidence>
<dbReference type="PROSITE" id="PS50158">
    <property type="entry name" value="ZF_CCHC"/>
    <property type="match status" value="3"/>
</dbReference>
<evidence type="ECO:0000256" key="1">
    <source>
        <dbReference type="ARBA" id="ARBA00022723"/>
    </source>
</evidence>
<dbReference type="PANTHER" id="PTHR46242">
    <property type="entry name" value="ZINC FINGER CCHC DOMAIN-CONTAINING PROTEIN 9 ZCCHC9"/>
    <property type="match status" value="1"/>
</dbReference>
<feature type="region of interest" description="Disordered" evidence="6">
    <location>
        <begin position="1"/>
        <end position="41"/>
    </location>
</feature>
<sequence length="226" mass="25092">MKPKMTKEERKRKYTEIARNRRQKLEQSQGGHRRGGTRGFNNIGSSKQNVCYKCREPGHIATNCPLLKDSDTTSTVSCPVAREGDNNNISIKPSGLLCYKCGSTEHSLSSCPKRKRSGKSKYDDDLPFATCFVCNQMGHLASRCPQNTKGIYVNGGSCRVCGSQTHLANDCPDKKRRKTASGEDNKVEQLADDLLEQDPAKTAVEKKATSSNDKEGTKKKRRVITF</sequence>
<comment type="caution">
    <text evidence="8">The sequence shown here is derived from an EMBL/GenBank/DDBJ whole genome shotgun (WGS) entry which is preliminary data.</text>
</comment>
<reference evidence="8" key="2">
    <citation type="submission" date="2021-04" db="EMBL/GenBank/DDBJ databases">
        <authorList>
            <person name="Podell S."/>
        </authorList>
    </citation>
    <scope>NUCLEOTIDE SEQUENCE</scope>
    <source>
        <strain evidence="8">Hildebrandi</strain>
    </source>
</reference>
<keyword evidence="3 5" id="KW-0863">Zinc-finger</keyword>
<dbReference type="GO" id="GO:0003676">
    <property type="term" value="F:nucleic acid binding"/>
    <property type="evidence" value="ECO:0007669"/>
    <property type="project" value="InterPro"/>
</dbReference>
<dbReference type="InterPro" id="IPR042246">
    <property type="entry name" value="ZCCHC9"/>
</dbReference>
<keyword evidence="1" id="KW-0479">Metal-binding</keyword>
<keyword evidence="4" id="KW-0862">Zinc</keyword>
<keyword evidence="2" id="KW-0677">Repeat</keyword>
<name>A0A9K3LEU4_9STRA</name>
<dbReference type="OrthoDB" id="3863715at2759"/>
<protein>
    <submittedName>
        <fullName evidence="8">Zinc knuckle domain containing protein</fullName>
    </submittedName>
</protein>
<keyword evidence="9" id="KW-1185">Reference proteome</keyword>
<dbReference type="Proteomes" id="UP000693970">
    <property type="component" value="Unassembled WGS sequence"/>
</dbReference>
<evidence type="ECO:0000259" key="7">
    <source>
        <dbReference type="PROSITE" id="PS50158"/>
    </source>
</evidence>
<evidence type="ECO:0000313" key="8">
    <source>
        <dbReference type="EMBL" id="KAG7360399.1"/>
    </source>
</evidence>
<feature type="compositionally biased region" description="Basic and acidic residues" evidence="6">
    <location>
        <begin position="203"/>
        <end position="216"/>
    </location>
</feature>
<evidence type="ECO:0000256" key="5">
    <source>
        <dbReference type="PROSITE-ProRule" id="PRU00047"/>
    </source>
</evidence>
<accession>A0A9K3LEU4</accession>
<dbReference type="GO" id="GO:0005730">
    <property type="term" value="C:nucleolus"/>
    <property type="evidence" value="ECO:0007669"/>
    <property type="project" value="TreeGrafter"/>
</dbReference>
<feature type="domain" description="CCHC-type" evidence="7">
    <location>
        <begin position="98"/>
        <end position="113"/>
    </location>
</feature>
<dbReference type="GO" id="GO:0008270">
    <property type="term" value="F:zinc ion binding"/>
    <property type="evidence" value="ECO:0007669"/>
    <property type="project" value="UniProtKB-KW"/>
</dbReference>
<dbReference type="Pfam" id="PF00098">
    <property type="entry name" value="zf-CCHC"/>
    <property type="match status" value="3"/>
</dbReference>
<dbReference type="SMART" id="SM00343">
    <property type="entry name" value="ZnF_C2HC"/>
    <property type="match status" value="4"/>
</dbReference>
<dbReference type="FunFam" id="4.10.60.10:FF:000091">
    <property type="entry name" value="Zinc finger CCHC-type-containing 9"/>
    <property type="match status" value="1"/>
</dbReference>
<evidence type="ECO:0000256" key="4">
    <source>
        <dbReference type="ARBA" id="ARBA00022833"/>
    </source>
</evidence>
<evidence type="ECO:0000256" key="2">
    <source>
        <dbReference type="ARBA" id="ARBA00022737"/>
    </source>
</evidence>
<gene>
    <name evidence="8" type="ORF">IV203_035498</name>
</gene>
<proteinExistence type="predicted"/>
<evidence type="ECO:0000256" key="3">
    <source>
        <dbReference type="ARBA" id="ARBA00022771"/>
    </source>
</evidence>
<organism evidence="8 9">
    <name type="scientific">Nitzschia inconspicua</name>
    <dbReference type="NCBI Taxonomy" id="303405"/>
    <lineage>
        <taxon>Eukaryota</taxon>
        <taxon>Sar</taxon>
        <taxon>Stramenopiles</taxon>
        <taxon>Ochrophyta</taxon>
        <taxon>Bacillariophyta</taxon>
        <taxon>Bacillariophyceae</taxon>
        <taxon>Bacillariophycidae</taxon>
        <taxon>Bacillariales</taxon>
        <taxon>Bacillariaceae</taxon>
        <taxon>Nitzschia</taxon>
    </lineage>
</organism>
<evidence type="ECO:0000313" key="9">
    <source>
        <dbReference type="Proteomes" id="UP000693970"/>
    </source>
</evidence>